<feature type="compositionally biased region" description="Polar residues" evidence="1">
    <location>
        <begin position="68"/>
        <end position="83"/>
    </location>
</feature>
<gene>
    <name evidence="3" type="ORF">FSB_LOCUS56299</name>
</gene>
<evidence type="ECO:0000256" key="1">
    <source>
        <dbReference type="SAM" id="MobiDB-lite"/>
    </source>
</evidence>
<feature type="region of interest" description="Disordered" evidence="1">
    <location>
        <begin position="24"/>
        <end position="93"/>
    </location>
</feature>
<protein>
    <recommendedName>
        <fullName evidence="2">Reverse transcriptase Ty1/copia-type domain-containing protein</fullName>
    </recommendedName>
</protein>
<dbReference type="GO" id="GO:0008270">
    <property type="term" value="F:zinc ion binding"/>
    <property type="evidence" value="ECO:0007669"/>
    <property type="project" value="InterPro"/>
</dbReference>
<dbReference type="GO" id="GO:0003676">
    <property type="term" value="F:nucleic acid binding"/>
    <property type="evidence" value="ECO:0007669"/>
    <property type="project" value="InterPro"/>
</dbReference>
<feature type="domain" description="Reverse transcriptase Ty1/copia-type" evidence="2">
    <location>
        <begin position="368"/>
        <end position="415"/>
    </location>
</feature>
<name>A0A2N9ISH9_FAGSY</name>
<reference evidence="3" key="1">
    <citation type="submission" date="2018-02" db="EMBL/GenBank/DDBJ databases">
        <authorList>
            <person name="Cohen D.B."/>
            <person name="Kent A.D."/>
        </authorList>
    </citation>
    <scope>NUCLEOTIDE SEQUENCE</scope>
</reference>
<dbReference type="InterPro" id="IPR013103">
    <property type="entry name" value="RVT_2"/>
</dbReference>
<dbReference type="Pfam" id="PF07727">
    <property type="entry name" value="RVT_2"/>
    <property type="match status" value="1"/>
</dbReference>
<evidence type="ECO:0000313" key="3">
    <source>
        <dbReference type="EMBL" id="SPD28417.1"/>
    </source>
</evidence>
<dbReference type="InterPro" id="IPR036875">
    <property type="entry name" value="Znf_CCHC_sf"/>
</dbReference>
<feature type="compositionally biased region" description="Basic residues" evidence="1">
    <location>
        <begin position="84"/>
        <end position="93"/>
    </location>
</feature>
<accession>A0A2N9ISH9</accession>
<dbReference type="AlphaFoldDB" id="A0A2N9ISH9"/>
<organism evidence="3">
    <name type="scientific">Fagus sylvatica</name>
    <name type="common">Beechnut</name>
    <dbReference type="NCBI Taxonomy" id="28930"/>
    <lineage>
        <taxon>Eukaryota</taxon>
        <taxon>Viridiplantae</taxon>
        <taxon>Streptophyta</taxon>
        <taxon>Embryophyta</taxon>
        <taxon>Tracheophyta</taxon>
        <taxon>Spermatophyta</taxon>
        <taxon>Magnoliopsida</taxon>
        <taxon>eudicotyledons</taxon>
        <taxon>Gunneridae</taxon>
        <taxon>Pentapetalae</taxon>
        <taxon>rosids</taxon>
        <taxon>fabids</taxon>
        <taxon>Fagales</taxon>
        <taxon>Fagaceae</taxon>
        <taxon>Fagus</taxon>
    </lineage>
</organism>
<sequence length="529" mass="59910">MMTKHLKMMSGMIRDLKAAGNVLTDEQQVQARSAKRRPNLQPLSPHGGQRKPNGFKRKDKGKAARQGGPSTNAPKVNKGANQHKQSKRSAKKNISKMKCYNCNKLGHFAHTGATRHVARDQAGSSTMACPTGAHKGKIRMTSQFPPPHTNFGKEKSPIWSIYALEDLLVLYTAPPISMENWALRARKHIFIKYSDSSKGYVMYGEHPNGGMTKIESRDIDFIETNFPNIGEANRDLDLYELEEDEGTLPSSSEGGGLVPRPIKILKPTELSSRGHIPRHHFEIEGNVLLCNVKDVDEPASFSEALHSPNGDEWMTAMQEEMSSMDKNNIWESNTRQMVQLTGTRRALWQKAIPNERCIDYEDTFSPLTAFLNGELDEKIYMAQPTGFEVQGHERKVCHLKRFIYSLKQSSRTWDEANFVLGVKITRDRSKKLLSLSQGTYIKKILERFHMHNSKPIDTPMEKGCTLSLDQCPKNDEEKNQMSKLAWTSRYQSNPGPAHWRAVKRILRYLRGTIDHALFYHGGGPVIDRL</sequence>
<dbReference type="Gene3D" id="4.10.60.10">
    <property type="entry name" value="Zinc finger, CCHC-type"/>
    <property type="match status" value="1"/>
</dbReference>
<dbReference type="EMBL" id="OIVN01006230">
    <property type="protein sequence ID" value="SPD28417.1"/>
    <property type="molecule type" value="Genomic_DNA"/>
</dbReference>
<proteinExistence type="predicted"/>
<evidence type="ECO:0000259" key="2">
    <source>
        <dbReference type="Pfam" id="PF07727"/>
    </source>
</evidence>
<dbReference type="SUPFAM" id="SSF57756">
    <property type="entry name" value="Retrovirus zinc finger-like domains"/>
    <property type="match status" value="1"/>
</dbReference>